<dbReference type="STRING" id="1469647.BC351_04350"/>
<dbReference type="RefSeq" id="WP_079413271.1">
    <property type="nucleotide sequence ID" value="NZ_MBTG01000012.1"/>
</dbReference>
<organism evidence="2 3">
    <name type="scientific">Paenibacillus ferrarius</name>
    <dbReference type="NCBI Taxonomy" id="1469647"/>
    <lineage>
        <taxon>Bacteria</taxon>
        <taxon>Bacillati</taxon>
        <taxon>Bacillota</taxon>
        <taxon>Bacilli</taxon>
        <taxon>Bacillales</taxon>
        <taxon>Paenibacillaceae</taxon>
        <taxon>Paenibacillus</taxon>
    </lineage>
</organism>
<evidence type="ECO:0008006" key="4">
    <source>
        <dbReference type="Google" id="ProtNLM"/>
    </source>
</evidence>
<evidence type="ECO:0000313" key="3">
    <source>
        <dbReference type="Proteomes" id="UP000190626"/>
    </source>
</evidence>
<name>A0A1V4HKS5_9BACL</name>
<evidence type="ECO:0000313" key="2">
    <source>
        <dbReference type="EMBL" id="OPH57747.1"/>
    </source>
</evidence>
<feature type="chain" id="PRO_5039719654" description="Lipoprotein" evidence="1">
    <location>
        <begin position="20"/>
        <end position="153"/>
    </location>
</feature>
<sequence length="153" mass="17626">MIKITLRFLAYFLVTVIMGCSVTHTVHTKSTQSLTKELKQISKTIENVKFTFTRPDLFIEINLKEVPSNEILDSILLQVKAFTTIDNMNEIAKSVKWGLEVSEIHLIVTSDTGDQPEKHAYFARYFKTSDASDKSQENMDAYQTWFKEELKNP</sequence>
<keyword evidence="1" id="KW-0732">Signal</keyword>
<gene>
    <name evidence="2" type="ORF">BC351_04350</name>
</gene>
<feature type="signal peptide" evidence="1">
    <location>
        <begin position="1"/>
        <end position="19"/>
    </location>
</feature>
<dbReference type="PROSITE" id="PS51257">
    <property type="entry name" value="PROKAR_LIPOPROTEIN"/>
    <property type="match status" value="1"/>
</dbReference>
<proteinExistence type="predicted"/>
<reference evidence="2" key="1">
    <citation type="submission" date="2016-07" db="EMBL/GenBank/DDBJ databases">
        <authorList>
            <person name="Guo W."/>
        </authorList>
    </citation>
    <scope>NUCLEOTIDE SEQUENCE</scope>
    <source>
        <strain evidence="2">CY1</strain>
    </source>
</reference>
<dbReference type="OrthoDB" id="2652064at2"/>
<keyword evidence="3" id="KW-1185">Reference proteome</keyword>
<comment type="caution">
    <text evidence="2">The sequence shown here is derived from an EMBL/GenBank/DDBJ whole genome shotgun (WGS) entry which is preliminary data.</text>
</comment>
<dbReference type="EMBL" id="MBTG01000012">
    <property type="protein sequence ID" value="OPH57747.1"/>
    <property type="molecule type" value="Genomic_DNA"/>
</dbReference>
<accession>A0A1V4HKS5</accession>
<dbReference type="Proteomes" id="UP000190626">
    <property type="component" value="Unassembled WGS sequence"/>
</dbReference>
<dbReference type="AlphaFoldDB" id="A0A1V4HKS5"/>
<evidence type="ECO:0000256" key="1">
    <source>
        <dbReference type="SAM" id="SignalP"/>
    </source>
</evidence>
<protein>
    <recommendedName>
        <fullName evidence="4">Lipoprotein</fullName>
    </recommendedName>
</protein>